<protein>
    <submittedName>
        <fullName evidence="3">Uncharacterized protein</fullName>
    </submittedName>
</protein>
<feature type="transmembrane region" description="Helical" evidence="2">
    <location>
        <begin position="119"/>
        <end position="141"/>
    </location>
</feature>
<feature type="transmembrane region" description="Helical" evidence="2">
    <location>
        <begin position="79"/>
        <end position="98"/>
    </location>
</feature>
<feature type="compositionally biased region" description="Basic residues" evidence="1">
    <location>
        <begin position="24"/>
        <end position="51"/>
    </location>
</feature>
<evidence type="ECO:0000256" key="2">
    <source>
        <dbReference type="SAM" id="Phobius"/>
    </source>
</evidence>
<gene>
    <name evidence="3" type="primary">3</name>
</gene>
<keyword evidence="2" id="KW-0812">Transmembrane</keyword>
<evidence type="ECO:0000256" key="1">
    <source>
        <dbReference type="SAM" id="MobiDB-lite"/>
    </source>
</evidence>
<accession>A0A6F8QHD9</accession>
<feature type="region of interest" description="Disordered" evidence="1">
    <location>
        <begin position="11"/>
        <end position="51"/>
    </location>
</feature>
<sequence>MPRQFKTIVFTNKKHSTNVQTPRRQPRRSRSVGRNTHRSRSRSRSRSRTPHRKQIKYGPIDGFLHRLWIKLSHVFFDPYTYLGMIIFSLLIYIHHFHVDDSAVNSFLKTIKKNDSLKPFAEWFETNINKFFALIMVLYHSLQISPKYRYLSTLIFVLLVLLLPNLSITTYSMALFGSIIYHKLKKKTDKFLIISLYLLATLWLYYEDIMKYHNKNTTTTTRPRRDADAEAEA</sequence>
<keyword evidence="2" id="KW-1133">Transmembrane helix</keyword>
<dbReference type="EMBL" id="LC516837">
    <property type="protein sequence ID" value="BBV14753.1"/>
    <property type="molecule type" value="Genomic_RNA"/>
</dbReference>
<proteinExistence type="predicted"/>
<dbReference type="InterPro" id="IPR032441">
    <property type="entry name" value="SP24"/>
</dbReference>
<evidence type="ECO:0000313" key="3">
    <source>
        <dbReference type="EMBL" id="BBV14753.1"/>
    </source>
</evidence>
<reference evidence="3" key="1">
    <citation type="journal article" date="2020" name="Front. Microbiol.">
        <title>Virome analysis of aphid populations that infest the barley field: the discovery of two novel groups of nege/kita-like viruses and other novel RNA viruses.</title>
        <authorList>
            <person name="Kondo H."/>
            <person name="Fujita M."/>
            <person name="Hisano H."/>
            <person name="Hyodo K."/>
            <person name="Andika I.B."/>
            <person name="Suzuki N."/>
        </authorList>
    </citation>
    <scope>NUCLEOTIDE SEQUENCE</scope>
    <source>
        <strain evidence="3">04BaA1</strain>
    </source>
</reference>
<dbReference type="Pfam" id="PF16504">
    <property type="entry name" value="SP24"/>
    <property type="match status" value="1"/>
</dbReference>
<feature type="transmembrane region" description="Helical" evidence="2">
    <location>
        <begin position="153"/>
        <end position="175"/>
    </location>
</feature>
<feature type="transmembrane region" description="Helical" evidence="2">
    <location>
        <begin position="187"/>
        <end position="205"/>
    </location>
</feature>
<organism evidence="3">
    <name type="scientific">Barley aphid RNA virus 3</name>
    <dbReference type="NCBI Taxonomy" id="2703492"/>
    <lineage>
        <taxon>Viruses</taxon>
        <taxon>Riboviria</taxon>
    </lineage>
</organism>
<keyword evidence="2" id="KW-0472">Membrane</keyword>
<name>A0A6F8QHD9_9VIRU</name>